<accession>A0A0M2UY05</accession>
<sequence length="49" mass="5584">MKYRRAGIFGTFVLFVVTTFSSSNIYAKEDQKESGWTIGADNRKTLYSV</sequence>
<organism evidence="1 2">
    <name type="scientific">Candidatus Brocadia fulgida</name>
    <dbReference type="NCBI Taxonomy" id="380242"/>
    <lineage>
        <taxon>Bacteria</taxon>
        <taxon>Pseudomonadati</taxon>
        <taxon>Planctomycetota</taxon>
        <taxon>Candidatus Brocadiia</taxon>
        <taxon>Candidatus Brocadiales</taxon>
        <taxon>Candidatus Brocadiaceae</taxon>
        <taxon>Candidatus Brocadia</taxon>
    </lineage>
</organism>
<evidence type="ECO:0000313" key="2">
    <source>
        <dbReference type="Proteomes" id="UP000034954"/>
    </source>
</evidence>
<protein>
    <submittedName>
        <fullName evidence="1">Uncharacterized protein</fullName>
    </submittedName>
</protein>
<proteinExistence type="predicted"/>
<dbReference type="AlphaFoldDB" id="A0A0M2UY05"/>
<name>A0A0M2UY05_9BACT</name>
<comment type="caution">
    <text evidence="1">The sequence shown here is derived from an EMBL/GenBank/DDBJ whole genome shotgun (WGS) entry which is preliminary data.</text>
</comment>
<gene>
    <name evidence="1" type="ORF">BROFUL_01410</name>
</gene>
<dbReference type="EMBL" id="LAQJ01000146">
    <property type="protein sequence ID" value="KKO19851.1"/>
    <property type="molecule type" value="Genomic_DNA"/>
</dbReference>
<keyword evidence="2" id="KW-1185">Reference proteome</keyword>
<dbReference type="Proteomes" id="UP000034954">
    <property type="component" value="Unassembled WGS sequence"/>
</dbReference>
<reference evidence="1 2" key="1">
    <citation type="journal article" date="2013" name="BMC Microbiol.">
        <title>Identification of the type II cytochrome c maturation pathway in anammox bacteria by comparative genomics.</title>
        <authorList>
            <person name="Ferousi C."/>
            <person name="Speth D.R."/>
            <person name="Reimann J."/>
            <person name="Op den Camp H.J."/>
            <person name="Allen J.W."/>
            <person name="Keltjens J.T."/>
            <person name="Jetten M.S."/>
        </authorList>
    </citation>
    <scope>NUCLEOTIDE SEQUENCE [LARGE SCALE GENOMIC DNA]</scope>
    <source>
        <strain evidence="1">RU1</strain>
    </source>
</reference>
<evidence type="ECO:0000313" key="1">
    <source>
        <dbReference type="EMBL" id="KKO19851.1"/>
    </source>
</evidence>